<evidence type="ECO:0000313" key="7">
    <source>
        <dbReference type="EMBL" id="RPE96372.1"/>
    </source>
</evidence>
<proteinExistence type="inferred from homology"/>
<dbReference type="Gene3D" id="2.40.128.130">
    <property type="entry name" value="Autotransporter beta-domain"/>
    <property type="match status" value="1"/>
</dbReference>
<sequence length="672" mass="73806">MKKTTLVLIISTFSMATMAQNVVVFGDSLSDIGQQHWAHKASYYRNGVANPLYNEMLAQMLGSKIQSSSQGGTNYAYSGGVAVGTNSTHTTNQPNVVVQKQIQDYVAKGVNANDLHIVWVGGNDMASILTRALSGSNPVGEVLSGTTEAAAASAMQWATLRQAGVDTAIFPTVPNVLYTPEVFQKFGHSAAERLKQLAGQSVPKFMARLLGNAFLNEFNKNIRKLNSSNQYSLAEFEQARIEALQNTMAGLYQGAFGSALAAKMDQQTATQMLISEYQKAAEQATKATALFNDHTTRALNNVGGNVVRLDIDALFLDLLSRPDAYGLNNTVGVACKTTTTTACTTPAANADQMLFADSFHPNTIAHQVMADYIYTTLNSPKDMVLLSRLAEHNHDLALNIARNESNRNRLHRQEERTVSAFTQHQRQNDGNATFVGLKAQFTPEWQLSATMSQQKQQAKLGTVTADSKTKSFNTTLRYDATKWWVGTGVQVSSNNYKTQRSVKLGSANHAQQAETNGATISAAVFGGYEWRFNNNVIAAISDITYSQNKIAAFGEQHIGPTRLAFAEQKYNELKTGIGAEYRFQGDRFQPFISARWIKDWLNKEQKLGVHLNGSQFKVALPKTDRSWFNLQAGVNYQFAKLPLDLTAYISQDIGRNEEIGGTTANLGLRYQF</sequence>
<dbReference type="Gene3D" id="3.40.50.1110">
    <property type="entry name" value="SGNH hydrolase"/>
    <property type="match status" value="2"/>
</dbReference>
<dbReference type="PROSITE" id="PS51208">
    <property type="entry name" value="AUTOTRANSPORTER"/>
    <property type="match status" value="1"/>
</dbReference>
<dbReference type="SMART" id="SM00869">
    <property type="entry name" value="Autotransporter"/>
    <property type="match status" value="1"/>
</dbReference>
<dbReference type="Pfam" id="PF00657">
    <property type="entry name" value="Lipase_GDSL"/>
    <property type="match status" value="1"/>
</dbReference>
<feature type="active site" description="Nucleophile" evidence="3">
    <location>
        <position position="28"/>
    </location>
</feature>
<evidence type="ECO:0000313" key="6">
    <source>
        <dbReference type="EMBL" id="QIM65203.1"/>
    </source>
</evidence>
<dbReference type="InterPro" id="IPR036514">
    <property type="entry name" value="SGNH_hydro_sf"/>
</dbReference>
<dbReference type="InterPro" id="IPR050592">
    <property type="entry name" value="GDSL_lipolytic_enzyme"/>
</dbReference>
<dbReference type="Proteomes" id="UP000502287">
    <property type="component" value="Chromosome"/>
</dbReference>
<evidence type="ECO:0000256" key="2">
    <source>
        <dbReference type="ARBA" id="ARBA00022729"/>
    </source>
</evidence>
<evidence type="ECO:0000259" key="5">
    <source>
        <dbReference type="PROSITE" id="PS51208"/>
    </source>
</evidence>
<dbReference type="Proteomes" id="UP000276901">
    <property type="component" value="Unassembled WGS sequence"/>
</dbReference>
<comment type="similarity">
    <text evidence="1">Belongs to the 'GDSL' lipolytic enzyme family.</text>
</comment>
<dbReference type="PIRSF" id="PIRSF037375">
    <property type="entry name" value="Autotrns_EstA"/>
    <property type="match status" value="1"/>
</dbReference>
<reference evidence="7 8" key="2">
    <citation type="submission" date="2018-11" db="EMBL/GenBank/DDBJ databases">
        <title>Genomic Encyclopedia of Type Strains, Phase IV (KMG-IV): sequencing the most valuable type-strain genomes for metagenomic binning, comparative biology and taxonomic classification.</title>
        <authorList>
            <person name="Goeker M."/>
        </authorList>
    </citation>
    <scope>NUCLEOTIDE SEQUENCE [LARGE SCALE GENOMIC DNA]</scope>
    <source>
        <strain evidence="7 8">DSM 25797</strain>
    </source>
</reference>
<keyword evidence="2 4" id="KW-0732">Signal</keyword>
<dbReference type="SUPFAM" id="SSF103515">
    <property type="entry name" value="Autotransporter"/>
    <property type="match status" value="1"/>
</dbReference>
<accession>A0AAE6X6D3</accession>
<dbReference type="InterPro" id="IPR017186">
    <property type="entry name" value="Lipase_autotranspt_EstA"/>
</dbReference>
<protein>
    <submittedName>
        <fullName evidence="7">Outer membrane lipase/esterase</fullName>
    </submittedName>
</protein>
<dbReference type="KEGG" id="fcl:A4G17_07020"/>
<feature type="active site" evidence="3">
    <location>
        <position position="357"/>
    </location>
</feature>
<evidence type="ECO:0000313" key="8">
    <source>
        <dbReference type="Proteomes" id="UP000276901"/>
    </source>
</evidence>
<dbReference type="InterPro" id="IPR005546">
    <property type="entry name" value="Autotransporte_beta"/>
</dbReference>
<feature type="active site" evidence="3">
    <location>
        <position position="360"/>
    </location>
</feature>
<dbReference type="PANTHER" id="PTHR45642">
    <property type="entry name" value="GDSL ESTERASE/LIPASE EXL3"/>
    <property type="match status" value="1"/>
</dbReference>
<dbReference type="Pfam" id="PF03797">
    <property type="entry name" value="Autotransporter"/>
    <property type="match status" value="1"/>
</dbReference>
<evidence type="ECO:0000256" key="4">
    <source>
        <dbReference type="SAM" id="SignalP"/>
    </source>
</evidence>
<keyword evidence="8" id="KW-1185">Reference proteome</keyword>
<name>A0AAE6X6D3_9PAST</name>
<evidence type="ECO:0000256" key="1">
    <source>
        <dbReference type="ARBA" id="ARBA00008668"/>
    </source>
</evidence>
<dbReference type="InterPro" id="IPR036709">
    <property type="entry name" value="Autotransporte_beta_dom_sf"/>
</dbReference>
<dbReference type="SUPFAM" id="SSF52266">
    <property type="entry name" value="SGNH hydrolase"/>
    <property type="match status" value="1"/>
</dbReference>
<evidence type="ECO:0000313" key="9">
    <source>
        <dbReference type="Proteomes" id="UP000502287"/>
    </source>
</evidence>
<reference evidence="6 9" key="1">
    <citation type="submission" date="2016-03" db="EMBL/GenBank/DDBJ databases">
        <authorList>
            <person name="Hansen M.J."/>
            <person name="Bojesen A.M."/>
            <person name="Planet P."/>
        </authorList>
    </citation>
    <scope>NUCLEOTIDE SEQUENCE [LARGE SCALE GENOMIC DNA]</scope>
    <source>
        <strain evidence="6 9">HPA 21</strain>
    </source>
</reference>
<dbReference type="RefSeq" id="WP_123956269.1">
    <property type="nucleotide sequence ID" value="NZ_CP015029.1"/>
</dbReference>
<feature type="domain" description="Autotransporter" evidence="5">
    <location>
        <begin position="391"/>
        <end position="672"/>
    </location>
</feature>
<dbReference type="EMBL" id="RKQT01000001">
    <property type="protein sequence ID" value="RPE96372.1"/>
    <property type="molecule type" value="Genomic_DNA"/>
</dbReference>
<dbReference type="GO" id="GO:0016788">
    <property type="term" value="F:hydrolase activity, acting on ester bonds"/>
    <property type="evidence" value="ECO:0007669"/>
    <property type="project" value="InterPro"/>
</dbReference>
<organism evidence="6 9">
    <name type="scientific">Frederiksenia canicola</name>
    <dbReference type="NCBI Taxonomy" id="123824"/>
    <lineage>
        <taxon>Bacteria</taxon>
        <taxon>Pseudomonadati</taxon>
        <taxon>Pseudomonadota</taxon>
        <taxon>Gammaproteobacteria</taxon>
        <taxon>Pasteurellales</taxon>
        <taxon>Pasteurellaceae</taxon>
        <taxon>Frederiksenia</taxon>
    </lineage>
</organism>
<dbReference type="EMBL" id="CP015029">
    <property type="protein sequence ID" value="QIM65203.1"/>
    <property type="molecule type" value="Genomic_DNA"/>
</dbReference>
<dbReference type="AlphaFoldDB" id="A0AAE6X6D3"/>
<feature type="signal peptide" evidence="4">
    <location>
        <begin position="1"/>
        <end position="19"/>
    </location>
</feature>
<dbReference type="InterPro" id="IPR001087">
    <property type="entry name" value="GDSL"/>
</dbReference>
<dbReference type="PANTHER" id="PTHR45642:SF139">
    <property type="entry name" value="SGNH HYDROLASE-TYPE ESTERASE DOMAIN-CONTAINING PROTEIN"/>
    <property type="match status" value="1"/>
</dbReference>
<evidence type="ECO:0000256" key="3">
    <source>
        <dbReference type="PIRSR" id="PIRSR037375-1"/>
    </source>
</evidence>
<gene>
    <name evidence="6" type="ORF">A4G17_07020</name>
    <name evidence="7" type="ORF">EDC49_0762</name>
</gene>
<feature type="chain" id="PRO_5042204268" evidence="4">
    <location>
        <begin position="20"/>
        <end position="672"/>
    </location>
</feature>